<evidence type="ECO:0000256" key="4">
    <source>
        <dbReference type="ARBA" id="ARBA00023004"/>
    </source>
</evidence>
<dbReference type="EMBL" id="JALLPJ020000257">
    <property type="protein sequence ID" value="KAL3797335.1"/>
    <property type="molecule type" value="Genomic_DNA"/>
</dbReference>
<dbReference type="PANTHER" id="PTHR10543:SF89">
    <property type="entry name" value="CAROTENOID 9,10(9',10')-CLEAVAGE DIOXYGENASE 1"/>
    <property type="match status" value="1"/>
</dbReference>
<feature type="binding site" evidence="5">
    <location>
        <position position="606"/>
    </location>
    <ligand>
        <name>Fe cation</name>
        <dbReference type="ChEBI" id="CHEBI:24875"/>
        <note>catalytic</note>
    </ligand>
</feature>
<sequence>MCIELREAAAFLCHQPIHNRLHPNPIPLHVHASKSDGFWQEPSTTLNSLLASPPPKEILDQIRAEPYKGGFEPVSDLDAPQTPKIIYGSVPKDLVGTLAINSPGRIRIGARLLGHWFDGDGYVSTLSFDGNRNQVKVFGKFVRTARFLAQEAQQQHSHDFRRDPEFQPPLAFSGAWTKKGNGHFFENIVQIPKNPSNTAVMWLPPLHESSVPRLYALCEGGHPIEMDPKTLEVLHGEQPFKSNQSTSTTRETVSSFFSAHYSIDPNDETIYNHGYILDLISPPSINLMKLSPSGELQQQEKSLLPYNTFVHDSTISQSFVVYVICPYITPSGLDLIPFIVGQKPLGGLMRWLGGHSTNDIDRCKGYLHVHSKKDLKLKWRIEIPHPMTAYHVVDAFEEETDEGEILLKVRVAELSSSNPECDRPLLEKQFSNQYAVPMGTRLHSTLREYTFVLNSNGKGTFLDFSYIGDKMRDSIPCDYPVTNKIGTDNRVRYTWVNTLAPPSGEIYGPSDWFDAVQKIDLENCRLSSDPITFGDGVYCGPPIFIPKQRLVRNSAHSNQYAEDDGYIIVVLYISKEHRSDIAILDSATMMILCHMELECHFTYSFHGKFIPGYVAVQ</sequence>
<protein>
    <recommendedName>
        <fullName evidence="8">Carotenoid oxygenase</fullName>
    </recommendedName>
</protein>
<comment type="caution">
    <text evidence="6">The sequence shown here is derived from an EMBL/GenBank/DDBJ whole genome shotgun (WGS) entry which is preliminary data.</text>
</comment>
<comment type="similarity">
    <text evidence="1">Belongs to the carotenoid oxygenase family.</text>
</comment>
<keyword evidence="4 5" id="KW-0408">Iron</keyword>
<keyword evidence="7" id="KW-1185">Reference proteome</keyword>
<feature type="binding site" evidence="5">
    <location>
        <position position="260"/>
    </location>
    <ligand>
        <name>Fe cation</name>
        <dbReference type="ChEBI" id="CHEBI:24875"/>
        <note>catalytic</note>
    </ligand>
</feature>
<evidence type="ECO:0000256" key="3">
    <source>
        <dbReference type="ARBA" id="ARBA00023002"/>
    </source>
</evidence>
<dbReference type="InterPro" id="IPR004294">
    <property type="entry name" value="Carotenoid_Oase"/>
</dbReference>
<evidence type="ECO:0000313" key="6">
    <source>
        <dbReference type="EMBL" id="KAL3797335.1"/>
    </source>
</evidence>
<accession>A0ABD3QAY6</accession>
<reference evidence="6 7" key="1">
    <citation type="submission" date="2024-10" db="EMBL/GenBank/DDBJ databases">
        <title>Updated reference genomes for cyclostephanoid diatoms.</title>
        <authorList>
            <person name="Roberts W.R."/>
            <person name="Alverson A.J."/>
        </authorList>
    </citation>
    <scope>NUCLEOTIDE SEQUENCE [LARGE SCALE GENOMIC DNA]</scope>
    <source>
        <strain evidence="6 7">AJA010-31</strain>
    </source>
</reference>
<dbReference type="Pfam" id="PF03055">
    <property type="entry name" value="RPE65"/>
    <property type="match status" value="1"/>
</dbReference>
<name>A0ABD3QAY6_9STRA</name>
<dbReference type="PANTHER" id="PTHR10543">
    <property type="entry name" value="BETA-CAROTENE DIOXYGENASE"/>
    <property type="match status" value="1"/>
</dbReference>
<feature type="binding site" evidence="5">
    <location>
        <position position="391"/>
    </location>
    <ligand>
        <name>Fe cation</name>
        <dbReference type="ChEBI" id="CHEBI:24875"/>
        <note>catalytic</note>
    </ligand>
</feature>
<evidence type="ECO:0000256" key="5">
    <source>
        <dbReference type="PIRSR" id="PIRSR604294-1"/>
    </source>
</evidence>
<evidence type="ECO:0000256" key="1">
    <source>
        <dbReference type="ARBA" id="ARBA00006787"/>
    </source>
</evidence>
<keyword evidence="3" id="KW-0560">Oxidoreductase</keyword>
<evidence type="ECO:0008006" key="8">
    <source>
        <dbReference type="Google" id="ProtNLM"/>
    </source>
</evidence>
<organism evidence="6 7">
    <name type="scientific">Cyclotella atomus</name>
    <dbReference type="NCBI Taxonomy" id="382360"/>
    <lineage>
        <taxon>Eukaryota</taxon>
        <taxon>Sar</taxon>
        <taxon>Stramenopiles</taxon>
        <taxon>Ochrophyta</taxon>
        <taxon>Bacillariophyta</taxon>
        <taxon>Coscinodiscophyceae</taxon>
        <taxon>Thalassiosirophycidae</taxon>
        <taxon>Stephanodiscales</taxon>
        <taxon>Stephanodiscaceae</taxon>
        <taxon>Cyclotella</taxon>
    </lineage>
</organism>
<gene>
    <name evidence="6" type="ORF">ACHAWO_005494</name>
</gene>
<proteinExistence type="inferred from homology"/>
<keyword evidence="2 5" id="KW-0479">Metal-binding</keyword>
<dbReference type="GO" id="GO:0016491">
    <property type="term" value="F:oxidoreductase activity"/>
    <property type="evidence" value="ECO:0007669"/>
    <property type="project" value="UniProtKB-KW"/>
</dbReference>
<feature type="binding site" evidence="5">
    <location>
        <position position="311"/>
    </location>
    <ligand>
        <name>Fe cation</name>
        <dbReference type="ChEBI" id="CHEBI:24875"/>
        <note>catalytic</note>
    </ligand>
</feature>
<comment type="cofactor">
    <cofactor evidence="5">
        <name>Fe(2+)</name>
        <dbReference type="ChEBI" id="CHEBI:29033"/>
    </cofactor>
    <text evidence="5">Binds 1 Fe(2+) ion per subunit.</text>
</comment>
<evidence type="ECO:0000313" key="7">
    <source>
        <dbReference type="Proteomes" id="UP001530400"/>
    </source>
</evidence>
<dbReference type="AlphaFoldDB" id="A0ABD3QAY6"/>
<dbReference type="Proteomes" id="UP001530400">
    <property type="component" value="Unassembled WGS sequence"/>
</dbReference>
<dbReference type="GO" id="GO:0046872">
    <property type="term" value="F:metal ion binding"/>
    <property type="evidence" value="ECO:0007669"/>
    <property type="project" value="UniProtKB-KW"/>
</dbReference>
<evidence type="ECO:0000256" key="2">
    <source>
        <dbReference type="ARBA" id="ARBA00022723"/>
    </source>
</evidence>